<dbReference type="AlphaFoldDB" id="A0A4Y4AVG4"/>
<gene>
    <name evidence="2" type="ORF">FFL01_06310</name>
</gene>
<evidence type="ECO:0000259" key="1">
    <source>
        <dbReference type="Pfam" id="PF25056"/>
    </source>
</evidence>
<evidence type="ECO:0000313" key="2">
    <source>
        <dbReference type="EMBL" id="GEC71092.1"/>
    </source>
</evidence>
<dbReference type="Pfam" id="PF25056">
    <property type="entry name" value="DUF7793"/>
    <property type="match status" value="1"/>
</dbReference>
<dbReference type="InterPro" id="IPR056695">
    <property type="entry name" value="DUF7793"/>
</dbReference>
<comment type="caution">
    <text evidence="2">The sequence shown here is derived from an EMBL/GenBank/DDBJ whole genome shotgun (WGS) entry which is preliminary data.</text>
</comment>
<sequence>MLNMKEVANDFVKFWIKEGILYSKFKKPVVIDIEKIKILIDLRHEISAGEKQYWCYNFDGVKSYDKEARDYADIHGQEYLHACAVLLNSHITKFTLNAFMKLKRPLIPLRGFTKKENAVNWLREIKYEI</sequence>
<feature type="domain" description="DUF7793" evidence="1">
    <location>
        <begin position="14"/>
        <end position="126"/>
    </location>
</feature>
<dbReference type="Proteomes" id="UP000316775">
    <property type="component" value="Unassembled WGS sequence"/>
</dbReference>
<reference evidence="2 3" key="1">
    <citation type="submission" date="2019-06" db="EMBL/GenBank/DDBJ databases">
        <title>Whole genome shotgun sequence of Flavobacterium flevense NBRC 14960.</title>
        <authorList>
            <person name="Hosoyama A."/>
            <person name="Uohara A."/>
            <person name="Ohji S."/>
            <person name="Ichikawa N."/>
        </authorList>
    </citation>
    <scope>NUCLEOTIDE SEQUENCE [LARGE SCALE GENOMIC DNA]</scope>
    <source>
        <strain evidence="2 3">NBRC 14960</strain>
    </source>
</reference>
<keyword evidence="3" id="KW-1185">Reference proteome</keyword>
<evidence type="ECO:0000313" key="3">
    <source>
        <dbReference type="Proteomes" id="UP000316775"/>
    </source>
</evidence>
<name>A0A4Y4AVG4_9FLAO</name>
<proteinExistence type="predicted"/>
<dbReference type="Gene3D" id="3.40.970.30">
    <property type="entry name" value="yp_829618.1 like domains"/>
    <property type="match status" value="1"/>
</dbReference>
<dbReference type="EMBL" id="BJNP01000004">
    <property type="protein sequence ID" value="GEC71092.1"/>
    <property type="molecule type" value="Genomic_DNA"/>
</dbReference>
<accession>A0A4Y4AVG4</accession>
<dbReference type="STRING" id="983.SAMN05443543_104284"/>
<protein>
    <recommendedName>
        <fullName evidence="1">DUF7793 domain-containing protein</fullName>
    </recommendedName>
</protein>
<organism evidence="2 3">
    <name type="scientific">Flavobacterium flevense</name>
    <dbReference type="NCBI Taxonomy" id="983"/>
    <lineage>
        <taxon>Bacteria</taxon>
        <taxon>Pseudomonadati</taxon>
        <taxon>Bacteroidota</taxon>
        <taxon>Flavobacteriia</taxon>
        <taxon>Flavobacteriales</taxon>
        <taxon>Flavobacteriaceae</taxon>
        <taxon>Flavobacterium</taxon>
    </lineage>
</organism>